<organism evidence="2 3">
    <name type="scientific">Georgenia halophila</name>
    <dbReference type="NCBI Taxonomy" id="620889"/>
    <lineage>
        <taxon>Bacteria</taxon>
        <taxon>Bacillati</taxon>
        <taxon>Actinomycetota</taxon>
        <taxon>Actinomycetes</taxon>
        <taxon>Micrococcales</taxon>
        <taxon>Bogoriellaceae</taxon>
        <taxon>Georgenia</taxon>
    </lineage>
</organism>
<evidence type="ECO:0000313" key="3">
    <source>
        <dbReference type="Proteomes" id="UP001500622"/>
    </source>
</evidence>
<evidence type="ECO:0000313" key="2">
    <source>
        <dbReference type="EMBL" id="GAA4428361.1"/>
    </source>
</evidence>
<dbReference type="PANTHER" id="PTHR43433">
    <property type="entry name" value="HYDROLASE, ALPHA/BETA FOLD FAMILY PROTEIN"/>
    <property type="match status" value="1"/>
</dbReference>
<feature type="domain" description="AB hydrolase-1" evidence="1">
    <location>
        <begin position="24"/>
        <end position="264"/>
    </location>
</feature>
<proteinExistence type="predicted"/>
<sequence>MSERTLTLDGVDLCFEAYGARADPVVLLIAGGGQSMDWWEVEFCHRLAAVGRHVVRYDHRDTGRSSTSPAGEPSYTAADLARDPLRILDHLAVERAHLVGLSMGGGIAQQLTILHPDRVRTLTLMSTSPAGPGDDDNGLPPMDPQLAATFTDPAPEPDWQDQDAVVTYRVEVERPFGGTMRFDEGRVRRIATREVTRTHNMAASMTNHFLVEDGWSQRSRLSEISVPTLVMHGTADPLLPFGHGVALAREIPGARLVPLDGMGHQQPPPELWDLVIASLAEHTAAG</sequence>
<protein>
    <recommendedName>
        <fullName evidence="1">AB hydrolase-1 domain-containing protein</fullName>
    </recommendedName>
</protein>
<gene>
    <name evidence="2" type="ORF">GCM10023169_29390</name>
</gene>
<dbReference type="RefSeq" id="WP_345217026.1">
    <property type="nucleotide sequence ID" value="NZ_BAABGN010000012.1"/>
</dbReference>
<dbReference type="Gene3D" id="3.40.50.1820">
    <property type="entry name" value="alpha/beta hydrolase"/>
    <property type="match status" value="1"/>
</dbReference>
<comment type="caution">
    <text evidence="2">The sequence shown here is derived from an EMBL/GenBank/DDBJ whole genome shotgun (WGS) entry which is preliminary data.</text>
</comment>
<dbReference type="InterPro" id="IPR029058">
    <property type="entry name" value="AB_hydrolase_fold"/>
</dbReference>
<dbReference type="InterPro" id="IPR000073">
    <property type="entry name" value="AB_hydrolase_1"/>
</dbReference>
<dbReference type="PRINTS" id="PR00111">
    <property type="entry name" value="ABHYDROLASE"/>
</dbReference>
<dbReference type="EMBL" id="BAABGN010000012">
    <property type="protein sequence ID" value="GAA4428361.1"/>
    <property type="molecule type" value="Genomic_DNA"/>
</dbReference>
<evidence type="ECO:0000259" key="1">
    <source>
        <dbReference type="Pfam" id="PF00561"/>
    </source>
</evidence>
<reference evidence="3" key="1">
    <citation type="journal article" date="2019" name="Int. J. Syst. Evol. Microbiol.">
        <title>The Global Catalogue of Microorganisms (GCM) 10K type strain sequencing project: providing services to taxonomists for standard genome sequencing and annotation.</title>
        <authorList>
            <consortium name="The Broad Institute Genomics Platform"/>
            <consortium name="The Broad Institute Genome Sequencing Center for Infectious Disease"/>
            <person name="Wu L."/>
            <person name="Ma J."/>
        </authorList>
    </citation>
    <scope>NUCLEOTIDE SEQUENCE [LARGE SCALE GENOMIC DNA]</scope>
    <source>
        <strain evidence="3">JCM 17810</strain>
    </source>
</reference>
<dbReference type="SUPFAM" id="SSF53474">
    <property type="entry name" value="alpha/beta-Hydrolases"/>
    <property type="match status" value="1"/>
</dbReference>
<keyword evidence="3" id="KW-1185">Reference proteome</keyword>
<accession>A0ABP8LGA4</accession>
<dbReference type="PANTHER" id="PTHR43433:SF5">
    <property type="entry name" value="AB HYDROLASE-1 DOMAIN-CONTAINING PROTEIN"/>
    <property type="match status" value="1"/>
</dbReference>
<dbReference type="Proteomes" id="UP001500622">
    <property type="component" value="Unassembled WGS sequence"/>
</dbReference>
<dbReference type="InterPro" id="IPR050471">
    <property type="entry name" value="AB_hydrolase"/>
</dbReference>
<name>A0ABP8LGA4_9MICO</name>
<dbReference type="Pfam" id="PF00561">
    <property type="entry name" value="Abhydrolase_1"/>
    <property type="match status" value="1"/>
</dbReference>